<dbReference type="Proteomes" id="UP000053127">
    <property type="component" value="Unassembled WGS sequence"/>
</dbReference>
<feature type="domain" description="DUF4328" evidence="2">
    <location>
        <begin position="76"/>
        <end position="208"/>
    </location>
</feature>
<organism evidence="3 4">
    <name type="scientific">Streptomyces yokosukanensis</name>
    <dbReference type="NCBI Taxonomy" id="67386"/>
    <lineage>
        <taxon>Bacteria</taxon>
        <taxon>Bacillati</taxon>
        <taxon>Actinomycetota</taxon>
        <taxon>Actinomycetes</taxon>
        <taxon>Kitasatosporales</taxon>
        <taxon>Streptomycetaceae</taxon>
        <taxon>Streptomyces</taxon>
    </lineage>
</organism>
<dbReference type="InterPro" id="IPR025565">
    <property type="entry name" value="DUF4328"/>
</dbReference>
<keyword evidence="1" id="KW-0472">Membrane</keyword>
<dbReference type="STRING" id="67386.AQI95_01695"/>
<evidence type="ECO:0000256" key="1">
    <source>
        <dbReference type="SAM" id="Phobius"/>
    </source>
</evidence>
<sequence>MDQSAAPASAHRPVQLSGRLAVGGLLLAGLAWAVRGVWEIRLAMAGEPAAGPPDQGNGVHRPLNSLENSYHLVTSVGGALTLLCAALFLSWLLKLRENARALSGDTPKYLGIWVFLGWIVPVVNLWFPRGIVVDAFRSSAPGRRLPASVNVWWGLWLIGLLTGVGIVYRDSTDQIIARAYTEGWPLQLCDALVVAAACAGAFAVRAVTAAQVERLRAARPTGTRVAEVL</sequence>
<dbReference type="EMBL" id="LMWN01000001">
    <property type="protein sequence ID" value="KUN10628.1"/>
    <property type="molecule type" value="Genomic_DNA"/>
</dbReference>
<proteinExistence type="predicted"/>
<evidence type="ECO:0000313" key="4">
    <source>
        <dbReference type="Proteomes" id="UP000053127"/>
    </source>
</evidence>
<evidence type="ECO:0000313" key="3">
    <source>
        <dbReference type="EMBL" id="KUN10628.1"/>
    </source>
</evidence>
<dbReference type="OrthoDB" id="4174975at2"/>
<feature type="transmembrane region" description="Helical" evidence="1">
    <location>
        <begin position="20"/>
        <end position="38"/>
    </location>
</feature>
<dbReference type="AlphaFoldDB" id="A0A101PFP5"/>
<keyword evidence="1" id="KW-1133">Transmembrane helix</keyword>
<keyword evidence="1" id="KW-0812">Transmembrane</keyword>
<protein>
    <recommendedName>
        <fullName evidence="2">DUF4328 domain-containing protein</fullName>
    </recommendedName>
</protein>
<name>A0A101PFP5_9ACTN</name>
<keyword evidence="4" id="KW-1185">Reference proteome</keyword>
<dbReference type="RefSeq" id="WP_067116987.1">
    <property type="nucleotide sequence ID" value="NZ_JBFACD010000041.1"/>
</dbReference>
<reference evidence="3 4" key="1">
    <citation type="submission" date="2015-10" db="EMBL/GenBank/DDBJ databases">
        <title>Draft genome sequence of Streptomyces yokosukanensis DSM 40224, type strain for the species Streptomyces yokosukanensis.</title>
        <authorList>
            <person name="Ruckert C."/>
            <person name="Winkler A."/>
            <person name="Kalinowski J."/>
            <person name="Kampfer P."/>
            <person name="Glaeser S."/>
        </authorList>
    </citation>
    <scope>NUCLEOTIDE SEQUENCE [LARGE SCALE GENOMIC DNA]</scope>
    <source>
        <strain evidence="3 4">DSM 40224</strain>
    </source>
</reference>
<evidence type="ECO:0000259" key="2">
    <source>
        <dbReference type="Pfam" id="PF14219"/>
    </source>
</evidence>
<feature type="transmembrane region" description="Helical" evidence="1">
    <location>
        <begin position="70"/>
        <end position="93"/>
    </location>
</feature>
<comment type="caution">
    <text evidence="3">The sequence shown here is derived from an EMBL/GenBank/DDBJ whole genome shotgun (WGS) entry which is preliminary data.</text>
</comment>
<feature type="transmembrane region" description="Helical" evidence="1">
    <location>
        <begin position="147"/>
        <end position="168"/>
    </location>
</feature>
<gene>
    <name evidence="3" type="ORF">AQI95_01695</name>
</gene>
<dbReference type="Pfam" id="PF14219">
    <property type="entry name" value="DUF4328"/>
    <property type="match status" value="1"/>
</dbReference>
<feature type="transmembrane region" description="Helical" evidence="1">
    <location>
        <begin position="109"/>
        <end position="127"/>
    </location>
</feature>
<accession>A0A101PFP5</accession>